<dbReference type="EnsemblPlants" id="KRH58271">
    <property type="protein sequence ID" value="KRH58271"/>
    <property type="gene ID" value="GLYMA_05G117100"/>
</dbReference>
<evidence type="ECO:0000313" key="2">
    <source>
        <dbReference type="EMBL" id="KRH58271.1"/>
    </source>
</evidence>
<dbReference type="InParanoid" id="A0A0R0K4C5"/>
<sequence length="113" mass="13161">MHPRKRKSKKLTGFIFGTGYSNNSSFDKEVVEEIKRKIEVLCSKTLLLYCFLLLQQVLCSKTLLRSASLVGDVFLATISFMSTFFLQLKNRSSKHGIDECFWVLFLCSWCWKF</sequence>
<gene>
    <name evidence="2" type="ORF">GLYMA_05G117100</name>
</gene>
<accession>A0A0R0K4C5</accession>
<feature type="transmembrane region" description="Helical" evidence="1">
    <location>
        <begin position="69"/>
        <end position="88"/>
    </location>
</feature>
<evidence type="ECO:0000313" key="4">
    <source>
        <dbReference type="Proteomes" id="UP000008827"/>
    </source>
</evidence>
<keyword evidence="1" id="KW-1133">Transmembrane helix</keyword>
<keyword evidence="4" id="KW-1185">Reference proteome</keyword>
<keyword evidence="1" id="KW-0812">Transmembrane</keyword>
<reference evidence="2 3" key="1">
    <citation type="journal article" date="2010" name="Nature">
        <title>Genome sequence of the palaeopolyploid soybean.</title>
        <authorList>
            <person name="Schmutz J."/>
            <person name="Cannon S.B."/>
            <person name="Schlueter J."/>
            <person name="Ma J."/>
            <person name="Mitros T."/>
            <person name="Nelson W."/>
            <person name="Hyten D.L."/>
            <person name="Song Q."/>
            <person name="Thelen J.J."/>
            <person name="Cheng J."/>
            <person name="Xu D."/>
            <person name="Hellsten U."/>
            <person name="May G.D."/>
            <person name="Yu Y."/>
            <person name="Sakurai T."/>
            <person name="Umezawa T."/>
            <person name="Bhattacharyya M.K."/>
            <person name="Sandhu D."/>
            <person name="Valliyodan B."/>
            <person name="Lindquist E."/>
            <person name="Peto M."/>
            <person name="Grant D."/>
            <person name="Shu S."/>
            <person name="Goodstein D."/>
            <person name="Barry K."/>
            <person name="Futrell-Griggs M."/>
            <person name="Abernathy B."/>
            <person name="Du J."/>
            <person name="Tian Z."/>
            <person name="Zhu L."/>
            <person name="Gill N."/>
            <person name="Joshi T."/>
            <person name="Libault M."/>
            <person name="Sethuraman A."/>
            <person name="Zhang X.-C."/>
            <person name="Shinozaki K."/>
            <person name="Nguyen H.T."/>
            <person name="Wing R.A."/>
            <person name="Cregan P."/>
            <person name="Specht J."/>
            <person name="Grimwood J."/>
            <person name="Rokhsar D."/>
            <person name="Stacey G."/>
            <person name="Shoemaker R.C."/>
            <person name="Jackson S.A."/>
        </authorList>
    </citation>
    <scope>NUCLEOTIDE SEQUENCE</scope>
    <source>
        <strain evidence="3">cv. Williams 82</strain>
        <tissue evidence="2">Callus</tissue>
    </source>
</reference>
<reference evidence="2" key="3">
    <citation type="submission" date="2018-07" db="EMBL/GenBank/DDBJ databases">
        <title>WGS assembly of Glycine max.</title>
        <authorList>
            <person name="Schmutz J."/>
            <person name="Cannon S."/>
            <person name="Schlueter J."/>
            <person name="Ma J."/>
            <person name="Mitros T."/>
            <person name="Nelson W."/>
            <person name="Hyten D."/>
            <person name="Song Q."/>
            <person name="Thelen J."/>
            <person name="Cheng J."/>
            <person name="Xu D."/>
            <person name="Hellsten U."/>
            <person name="May G."/>
            <person name="Yu Y."/>
            <person name="Sakurai T."/>
            <person name="Umezawa T."/>
            <person name="Bhattacharyya M."/>
            <person name="Sandhu D."/>
            <person name="Valliyodan B."/>
            <person name="Lindquist E."/>
            <person name="Peto M."/>
            <person name="Grant D."/>
            <person name="Shu S."/>
            <person name="Goodstein D."/>
            <person name="Barry K."/>
            <person name="Futrell-Griggs M."/>
            <person name="Abernathy B."/>
            <person name="Du J."/>
            <person name="Tian Z."/>
            <person name="Zhu L."/>
            <person name="Gill N."/>
            <person name="Joshi T."/>
            <person name="Libault M."/>
            <person name="Sethuraman A."/>
            <person name="Zhang X."/>
            <person name="Shinozaki K."/>
            <person name="Nguyen H."/>
            <person name="Wing R."/>
            <person name="Cregan P."/>
            <person name="Specht J."/>
            <person name="Grimwood J."/>
            <person name="Rokhsar D."/>
            <person name="Stacey G."/>
            <person name="Shoemaker R."/>
            <person name="Jackson S."/>
        </authorList>
    </citation>
    <scope>NUCLEOTIDE SEQUENCE</scope>
    <source>
        <tissue evidence="2">Callus</tissue>
    </source>
</reference>
<proteinExistence type="predicted"/>
<organism evidence="2">
    <name type="scientific">Glycine max</name>
    <name type="common">Soybean</name>
    <name type="synonym">Glycine hispida</name>
    <dbReference type="NCBI Taxonomy" id="3847"/>
    <lineage>
        <taxon>Eukaryota</taxon>
        <taxon>Viridiplantae</taxon>
        <taxon>Streptophyta</taxon>
        <taxon>Embryophyta</taxon>
        <taxon>Tracheophyta</taxon>
        <taxon>Spermatophyta</taxon>
        <taxon>Magnoliopsida</taxon>
        <taxon>eudicotyledons</taxon>
        <taxon>Gunneridae</taxon>
        <taxon>Pentapetalae</taxon>
        <taxon>rosids</taxon>
        <taxon>fabids</taxon>
        <taxon>Fabales</taxon>
        <taxon>Fabaceae</taxon>
        <taxon>Papilionoideae</taxon>
        <taxon>50 kb inversion clade</taxon>
        <taxon>NPAAA clade</taxon>
        <taxon>indigoferoid/millettioid clade</taxon>
        <taxon>Phaseoleae</taxon>
        <taxon>Glycine</taxon>
        <taxon>Glycine subgen. Soja</taxon>
    </lineage>
</organism>
<evidence type="ECO:0000256" key="1">
    <source>
        <dbReference type="SAM" id="Phobius"/>
    </source>
</evidence>
<name>A0A0R0K4C5_SOYBN</name>
<dbReference type="AlphaFoldDB" id="A0A0R0K4C5"/>
<evidence type="ECO:0000313" key="3">
    <source>
        <dbReference type="EnsemblPlants" id="KRH58271"/>
    </source>
</evidence>
<dbReference type="Gramene" id="KRH58271">
    <property type="protein sequence ID" value="KRH58271"/>
    <property type="gene ID" value="GLYMA_05G117100"/>
</dbReference>
<dbReference type="EMBL" id="CM000838">
    <property type="protein sequence ID" value="KRH58271.1"/>
    <property type="molecule type" value="Genomic_DNA"/>
</dbReference>
<keyword evidence="1" id="KW-0472">Membrane</keyword>
<dbReference type="Proteomes" id="UP000008827">
    <property type="component" value="Chromosome 5"/>
</dbReference>
<protein>
    <submittedName>
        <fullName evidence="2 3">Uncharacterized protein</fullName>
    </submittedName>
</protein>
<reference evidence="3" key="2">
    <citation type="submission" date="2018-02" db="UniProtKB">
        <authorList>
            <consortium name="EnsemblPlants"/>
        </authorList>
    </citation>
    <scope>IDENTIFICATION</scope>
    <source>
        <strain evidence="3">Williams 82</strain>
    </source>
</reference>